<evidence type="ECO:0000256" key="7">
    <source>
        <dbReference type="ARBA" id="ARBA00023157"/>
    </source>
</evidence>
<dbReference type="AlphaFoldDB" id="A0A9P8PQK4"/>
<comment type="subcellular location">
    <subcellularLocation>
        <location evidence="1">Nucleus</location>
    </subcellularLocation>
</comment>
<evidence type="ECO:0000256" key="9">
    <source>
        <dbReference type="ARBA" id="ARBA00023284"/>
    </source>
</evidence>
<dbReference type="InterPro" id="IPR050924">
    <property type="entry name" value="Peroxiredoxin_BCP/PrxQ"/>
</dbReference>
<keyword evidence="17" id="KW-1185">Reference proteome</keyword>
<feature type="region of interest" description="Disordered" evidence="14">
    <location>
        <begin position="1"/>
        <end position="67"/>
    </location>
</feature>
<accession>A0A9P8PQK4</accession>
<proteinExistence type="inferred from homology"/>
<dbReference type="GO" id="GO:0005634">
    <property type="term" value="C:nucleus"/>
    <property type="evidence" value="ECO:0007669"/>
    <property type="project" value="UniProtKB-SubCell"/>
</dbReference>
<feature type="domain" description="Thioredoxin" evidence="15">
    <location>
        <begin position="69"/>
        <end position="215"/>
    </location>
</feature>
<keyword evidence="6" id="KW-0560">Oxidoreductase</keyword>
<protein>
    <recommendedName>
        <fullName evidence="3">thioredoxin-dependent peroxiredoxin</fullName>
        <ecNumber evidence="3">1.11.1.24</ecNumber>
    </recommendedName>
    <alternativeName>
        <fullName evidence="13">Nuclear thiol peroxidase</fullName>
    </alternativeName>
    <alternativeName>
        <fullName evidence="10">Thioredoxin peroxidase</fullName>
    </alternativeName>
</protein>
<keyword evidence="8" id="KW-0539">Nucleus</keyword>
<reference evidence="16" key="2">
    <citation type="submission" date="2021-01" db="EMBL/GenBank/DDBJ databases">
        <authorList>
            <person name="Schikora-Tamarit M.A."/>
        </authorList>
    </citation>
    <scope>NUCLEOTIDE SEQUENCE</scope>
    <source>
        <strain evidence="16">CBS6341</strain>
    </source>
</reference>
<name>A0A9P8PQK4_9ASCO</name>
<dbReference type="InterPro" id="IPR013766">
    <property type="entry name" value="Thioredoxin_domain"/>
</dbReference>
<evidence type="ECO:0000256" key="6">
    <source>
        <dbReference type="ARBA" id="ARBA00023002"/>
    </source>
</evidence>
<dbReference type="EC" id="1.11.1.24" evidence="3"/>
<evidence type="ECO:0000256" key="14">
    <source>
        <dbReference type="SAM" id="MobiDB-lite"/>
    </source>
</evidence>
<keyword evidence="9" id="KW-0676">Redox-active center</keyword>
<dbReference type="EMBL" id="JAEUBF010000722">
    <property type="protein sequence ID" value="KAH3675750.1"/>
    <property type="molecule type" value="Genomic_DNA"/>
</dbReference>
<evidence type="ECO:0000256" key="4">
    <source>
        <dbReference type="ARBA" id="ARBA00022559"/>
    </source>
</evidence>
<keyword evidence="4" id="KW-0575">Peroxidase</keyword>
<comment type="similarity">
    <text evidence="11">Belongs to the peroxiredoxin family. BCP/PrxQ subfamily.</text>
</comment>
<dbReference type="PROSITE" id="PS51352">
    <property type="entry name" value="THIOREDOXIN_2"/>
    <property type="match status" value="1"/>
</dbReference>
<organism evidence="16 17">
    <name type="scientific">Wickerhamomyces mucosus</name>
    <dbReference type="NCBI Taxonomy" id="1378264"/>
    <lineage>
        <taxon>Eukaryota</taxon>
        <taxon>Fungi</taxon>
        <taxon>Dikarya</taxon>
        <taxon>Ascomycota</taxon>
        <taxon>Saccharomycotina</taxon>
        <taxon>Saccharomycetes</taxon>
        <taxon>Phaffomycetales</taxon>
        <taxon>Wickerhamomycetaceae</taxon>
        <taxon>Wickerhamomyces</taxon>
    </lineage>
</organism>
<evidence type="ECO:0000313" key="16">
    <source>
        <dbReference type="EMBL" id="KAH3675750.1"/>
    </source>
</evidence>
<evidence type="ECO:0000256" key="11">
    <source>
        <dbReference type="ARBA" id="ARBA00038489"/>
    </source>
</evidence>
<evidence type="ECO:0000256" key="13">
    <source>
        <dbReference type="ARBA" id="ARBA00077538"/>
    </source>
</evidence>
<reference evidence="16" key="1">
    <citation type="journal article" date="2021" name="Open Biol.">
        <title>Shared evolutionary footprints suggest mitochondrial oxidative damage underlies multiple complex I losses in fungi.</title>
        <authorList>
            <person name="Schikora-Tamarit M.A."/>
            <person name="Marcet-Houben M."/>
            <person name="Nosek J."/>
            <person name="Gabaldon T."/>
        </authorList>
    </citation>
    <scope>NUCLEOTIDE SEQUENCE</scope>
    <source>
        <strain evidence="16">CBS6341</strain>
    </source>
</reference>
<evidence type="ECO:0000256" key="2">
    <source>
        <dbReference type="ARBA" id="ARBA00011245"/>
    </source>
</evidence>
<dbReference type="InterPro" id="IPR036249">
    <property type="entry name" value="Thioredoxin-like_sf"/>
</dbReference>
<evidence type="ECO:0000313" key="17">
    <source>
        <dbReference type="Proteomes" id="UP000769528"/>
    </source>
</evidence>
<keyword evidence="7" id="KW-1015">Disulfide bond</keyword>
<dbReference type="OrthoDB" id="338622at2759"/>
<evidence type="ECO:0000256" key="10">
    <source>
        <dbReference type="ARBA" id="ARBA00032824"/>
    </source>
</evidence>
<dbReference type="Pfam" id="PF00578">
    <property type="entry name" value="AhpC-TSA"/>
    <property type="match status" value="1"/>
</dbReference>
<dbReference type="Gene3D" id="3.40.30.10">
    <property type="entry name" value="Glutaredoxin"/>
    <property type="match status" value="1"/>
</dbReference>
<dbReference type="FunFam" id="3.40.30.10:FF:000157">
    <property type="entry name" value="DOT5p Nuclear thiol peroxidase"/>
    <property type="match status" value="1"/>
</dbReference>
<comment type="caution">
    <text evidence="16">The sequence shown here is derived from an EMBL/GenBank/DDBJ whole genome shotgun (WGS) entry which is preliminary data.</text>
</comment>
<dbReference type="SUPFAM" id="SSF52833">
    <property type="entry name" value="Thioredoxin-like"/>
    <property type="match status" value="1"/>
</dbReference>
<dbReference type="GO" id="GO:0005737">
    <property type="term" value="C:cytoplasm"/>
    <property type="evidence" value="ECO:0007669"/>
    <property type="project" value="TreeGrafter"/>
</dbReference>
<dbReference type="GO" id="GO:0008379">
    <property type="term" value="F:thioredoxin peroxidase activity"/>
    <property type="evidence" value="ECO:0007669"/>
    <property type="project" value="TreeGrafter"/>
</dbReference>
<evidence type="ECO:0000256" key="3">
    <source>
        <dbReference type="ARBA" id="ARBA00013017"/>
    </source>
</evidence>
<feature type="compositionally biased region" description="Low complexity" evidence="14">
    <location>
        <begin position="43"/>
        <end position="54"/>
    </location>
</feature>
<dbReference type="PANTHER" id="PTHR42801">
    <property type="entry name" value="THIOREDOXIN-DEPENDENT PEROXIDE REDUCTASE"/>
    <property type="match status" value="1"/>
</dbReference>
<evidence type="ECO:0000256" key="5">
    <source>
        <dbReference type="ARBA" id="ARBA00022862"/>
    </source>
</evidence>
<dbReference type="GO" id="GO:0034599">
    <property type="term" value="P:cellular response to oxidative stress"/>
    <property type="evidence" value="ECO:0007669"/>
    <property type="project" value="UniProtKB-ARBA"/>
</dbReference>
<dbReference type="GO" id="GO:0045454">
    <property type="term" value="P:cell redox homeostasis"/>
    <property type="evidence" value="ECO:0007669"/>
    <property type="project" value="TreeGrafter"/>
</dbReference>
<evidence type="ECO:0000256" key="12">
    <source>
        <dbReference type="ARBA" id="ARBA00049091"/>
    </source>
</evidence>
<dbReference type="Proteomes" id="UP000769528">
    <property type="component" value="Unassembled WGS sequence"/>
</dbReference>
<gene>
    <name evidence="16" type="ORF">WICMUC_002542</name>
</gene>
<evidence type="ECO:0000256" key="1">
    <source>
        <dbReference type="ARBA" id="ARBA00004123"/>
    </source>
</evidence>
<feature type="compositionally biased region" description="Basic and acidic residues" evidence="14">
    <location>
        <begin position="57"/>
        <end position="67"/>
    </location>
</feature>
<evidence type="ECO:0000256" key="8">
    <source>
        <dbReference type="ARBA" id="ARBA00023242"/>
    </source>
</evidence>
<evidence type="ECO:0000259" key="15">
    <source>
        <dbReference type="PROSITE" id="PS51352"/>
    </source>
</evidence>
<dbReference type="CDD" id="cd03017">
    <property type="entry name" value="PRX_BCP"/>
    <property type="match status" value="1"/>
</dbReference>
<sequence>MVELRRSARVKAATSGTKIESLDSAKISKPKPSKNNDVKKNNNNDNKSASSSSKTSESIKDEEVPKKELEIGDEIPDLILLNQDDQSLSLKELAKNNKLILIFSYPKASTPGCTRQACGYRDNFNSIKDKALILGLSADSPSAQLKFKSKQNLQYDLLSDPKKELISILGAKKHPSGIKRSHWVFKDGKLIKKNIQISPEISVKRGKEEILELTE</sequence>
<comment type="catalytic activity">
    <reaction evidence="12">
        <text>a hydroperoxide + [thioredoxin]-dithiol = an alcohol + [thioredoxin]-disulfide + H2O</text>
        <dbReference type="Rhea" id="RHEA:62620"/>
        <dbReference type="Rhea" id="RHEA-COMP:10698"/>
        <dbReference type="Rhea" id="RHEA-COMP:10700"/>
        <dbReference type="ChEBI" id="CHEBI:15377"/>
        <dbReference type="ChEBI" id="CHEBI:29950"/>
        <dbReference type="ChEBI" id="CHEBI:30879"/>
        <dbReference type="ChEBI" id="CHEBI:35924"/>
        <dbReference type="ChEBI" id="CHEBI:50058"/>
        <dbReference type="EC" id="1.11.1.24"/>
    </reaction>
</comment>
<dbReference type="InterPro" id="IPR000866">
    <property type="entry name" value="AhpC/TSA"/>
</dbReference>
<keyword evidence="5" id="KW-0049">Antioxidant</keyword>
<comment type="subunit">
    <text evidence="2">Monomer.</text>
</comment>
<dbReference type="PANTHER" id="PTHR42801:SF23">
    <property type="entry name" value="PEROXIREDOXIN DOT5"/>
    <property type="match status" value="1"/>
</dbReference>